<dbReference type="Proteomes" id="UP000887116">
    <property type="component" value="Unassembled WGS sequence"/>
</dbReference>
<reference evidence="1" key="1">
    <citation type="submission" date="2020-07" db="EMBL/GenBank/DDBJ databases">
        <title>Multicomponent nature underlies the extraordinary mechanical properties of spider dragline silk.</title>
        <authorList>
            <person name="Kono N."/>
            <person name="Nakamura H."/>
            <person name="Mori M."/>
            <person name="Yoshida Y."/>
            <person name="Ohtoshi R."/>
            <person name="Malay A.D."/>
            <person name="Moran D.A.P."/>
            <person name="Tomita M."/>
            <person name="Numata K."/>
            <person name="Arakawa K."/>
        </authorList>
    </citation>
    <scope>NUCLEOTIDE SEQUENCE</scope>
</reference>
<organism evidence="1 2">
    <name type="scientific">Trichonephila clavata</name>
    <name type="common">Joro spider</name>
    <name type="synonym">Nephila clavata</name>
    <dbReference type="NCBI Taxonomy" id="2740835"/>
    <lineage>
        <taxon>Eukaryota</taxon>
        <taxon>Metazoa</taxon>
        <taxon>Ecdysozoa</taxon>
        <taxon>Arthropoda</taxon>
        <taxon>Chelicerata</taxon>
        <taxon>Arachnida</taxon>
        <taxon>Araneae</taxon>
        <taxon>Araneomorphae</taxon>
        <taxon>Entelegynae</taxon>
        <taxon>Araneoidea</taxon>
        <taxon>Nephilidae</taxon>
        <taxon>Trichonephila</taxon>
    </lineage>
</organism>
<evidence type="ECO:0000313" key="1">
    <source>
        <dbReference type="EMBL" id="GFR07581.1"/>
    </source>
</evidence>
<proteinExistence type="predicted"/>
<name>A0A8X6JI73_TRICU</name>
<protein>
    <submittedName>
        <fullName evidence="1">Uncharacterized protein</fullName>
    </submittedName>
</protein>
<evidence type="ECO:0000313" key="2">
    <source>
        <dbReference type="Proteomes" id="UP000887116"/>
    </source>
</evidence>
<keyword evidence="2" id="KW-1185">Reference proteome</keyword>
<sequence>MAHLRASETVEERENRRKSIRFGMARLWTAETLQERGTRRKSNSLQMMQTRINETAQNREANVREMSHALQEWLFGKTKKMLSTPTTYQ</sequence>
<gene>
    <name evidence="1" type="ORF">TNCT_481991</name>
</gene>
<dbReference type="AlphaFoldDB" id="A0A8X6JI73"/>
<accession>A0A8X6JI73</accession>
<comment type="caution">
    <text evidence="1">The sequence shown here is derived from an EMBL/GenBank/DDBJ whole genome shotgun (WGS) entry which is preliminary data.</text>
</comment>
<dbReference type="EMBL" id="BMAO01026180">
    <property type="protein sequence ID" value="GFR07581.1"/>
    <property type="molecule type" value="Genomic_DNA"/>
</dbReference>
<dbReference type="OrthoDB" id="1728974at2759"/>